<dbReference type="GO" id="GO:0003690">
    <property type="term" value="F:double-stranded DNA binding"/>
    <property type="evidence" value="ECO:0007669"/>
    <property type="project" value="UniProtKB-ARBA"/>
</dbReference>
<evidence type="ECO:0000256" key="5">
    <source>
        <dbReference type="ARBA" id="ARBA00022763"/>
    </source>
</evidence>
<dbReference type="InterPro" id="IPR010979">
    <property type="entry name" value="Ribosomal_uS13-like_H2TH"/>
</dbReference>
<dbReference type="PROSITE" id="PS51068">
    <property type="entry name" value="FPG_CAT"/>
    <property type="match status" value="1"/>
</dbReference>
<dbReference type="PROSITE" id="PS01242">
    <property type="entry name" value="ZF_FPG_1"/>
    <property type="match status" value="1"/>
</dbReference>
<dbReference type="PROSITE" id="PS51066">
    <property type="entry name" value="ZF_FPG_2"/>
    <property type="match status" value="1"/>
</dbReference>
<dbReference type="KEGG" id="cmiu:B1H56_07550"/>
<dbReference type="GO" id="GO:0006284">
    <property type="term" value="P:base-excision repair"/>
    <property type="evidence" value="ECO:0007669"/>
    <property type="project" value="InterPro"/>
</dbReference>
<feature type="active site" description="Schiff-base intermediate with DNA" evidence="15">
    <location>
        <position position="2"/>
    </location>
</feature>
<evidence type="ECO:0000256" key="8">
    <source>
        <dbReference type="ARBA" id="ARBA00022833"/>
    </source>
</evidence>
<evidence type="ECO:0000256" key="4">
    <source>
        <dbReference type="ARBA" id="ARBA00022723"/>
    </source>
</evidence>
<protein>
    <recommendedName>
        <fullName evidence="15">Formamidopyrimidine-DNA glycosylase</fullName>
        <shortName evidence="15">Fapy-DNA glycosylase</shortName>
        <ecNumber evidence="15">3.2.2.23</ecNumber>
    </recommendedName>
    <alternativeName>
        <fullName evidence="15">DNA-(apurinic or apyrimidinic site) lyase MutM</fullName>
        <shortName evidence="15">AP lyase MutM</shortName>
        <ecNumber evidence="15">4.2.99.18</ecNumber>
    </alternativeName>
</protein>
<evidence type="ECO:0000256" key="1">
    <source>
        <dbReference type="ARBA" id="ARBA00001668"/>
    </source>
</evidence>
<evidence type="ECO:0000313" key="19">
    <source>
        <dbReference type="Proteomes" id="UP000070366"/>
    </source>
</evidence>
<keyword evidence="13 15" id="KW-0326">Glycosidase</keyword>
<feature type="domain" description="FPG-type" evidence="16">
    <location>
        <begin position="239"/>
        <end position="273"/>
    </location>
</feature>
<keyword evidence="5 15" id="KW-0227">DNA damage</keyword>
<dbReference type="PANTHER" id="PTHR22993">
    <property type="entry name" value="FORMAMIDOPYRIMIDINE-DNA GLYCOSYLASE"/>
    <property type="match status" value="1"/>
</dbReference>
<feature type="binding site" evidence="15">
    <location>
        <position position="92"/>
    </location>
    <ligand>
        <name>DNA</name>
        <dbReference type="ChEBI" id="CHEBI:16991"/>
    </ligand>
</feature>
<keyword evidence="8 15" id="KW-0862">Zinc</keyword>
<dbReference type="EMBL" id="LSZW01000032">
    <property type="protein sequence ID" value="KXK66747.1"/>
    <property type="molecule type" value="Genomic_DNA"/>
</dbReference>
<comment type="catalytic activity">
    <reaction evidence="14 15">
        <text>2'-deoxyribonucleotide-(2'-deoxyribose 5'-phosphate)-2'-deoxyribonucleotide-DNA = a 3'-end 2'-deoxyribonucleotide-(2,3-dehydro-2,3-deoxyribose 5'-phosphate)-DNA + a 5'-end 5'-phospho-2'-deoxyribonucleoside-DNA + H(+)</text>
        <dbReference type="Rhea" id="RHEA:66592"/>
        <dbReference type="Rhea" id="RHEA-COMP:13180"/>
        <dbReference type="Rhea" id="RHEA-COMP:16897"/>
        <dbReference type="Rhea" id="RHEA-COMP:17067"/>
        <dbReference type="ChEBI" id="CHEBI:15378"/>
        <dbReference type="ChEBI" id="CHEBI:136412"/>
        <dbReference type="ChEBI" id="CHEBI:157695"/>
        <dbReference type="ChEBI" id="CHEBI:167181"/>
        <dbReference type="EC" id="4.2.99.18"/>
    </reaction>
</comment>
<dbReference type="OrthoDB" id="9800855at2"/>
<comment type="subunit">
    <text evidence="3 15">Monomer.</text>
</comment>
<dbReference type="Pfam" id="PF06827">
    <property type="entry name" value="zf-FPG_IleRS"/>
    <property type="match status" value="1"/>
</dbReference>
<dbReference type="NCBIfam" id="NF002211">
    <property type="entry name" value="PRK01103.1"/>
    <property type="match status" value="1"/>
</dbReference>
<keyword evidence="6 15" id="KW-0863">Zinc-finger</keyword>
<evidence type="ECO:0000256" key="14">
    <source>
        <dbReference type="ARBA" id="ARBA00044632"/>
    </source>
</evidence>
<dbReference type="SUPFAM" id="SSF57716">
    <property type="entry name" value="Glucocorticoid receptor-like (DNA-binding domain)"/>
    <property type="match status" value="1"/>
</dbReference>
<keyword evidence="19" id="KW-1185">Reference proteome</keyword>
<dbReference type="PANTHER" id="PTHR22993:SF9">
    <property type="entry name" value="FORMAMIDOPYRIMIDINE-DNA GLYCOSYLASE"/>
    <property type="match status" value="1"/>
</dbReference>
<dbReference type="Gene3D" id="3.20.190.10">
    <property type="entry name" value="MutM-like, N-terminal"/>
    <property type="match status" value="1"/>
</dbReference>
<name>A0A136Q7U6_9FIRM</name>
<dbReference type="FunFam" id="1.10.8.50:FF:000003">
    <property type="entry name" value="Formamidopyrimidine-DNA glycosylase"/>
    <property type="match status" value="1"/>
</dbReference>
<accession>A0A136Q7U6</accession>
<sequence length="277" mass="30929">MPELPEVETIKRVLEPQLFDRTIREVFLNRPEIIGYPSAELFQSGVTGARISGMDRRGKFLLICLGGKRIVLHLRMTGRLLLVPSGFPEEKHTHIVFSLNGKTELRFIDPRRFGRFWLIGNGEEDTKSGVHKLGPEPFDPALDGAYLQSSCGGRKRAVKECLLDQGVLAGIGNIYADEILFTSKIRPDRAANSLTAAEWKRLAETIPERLSYFIEKNAVAPAEYLAGNGTEYRNTPFLQVYGHEGAPCPHCGTPLRRVVIAGRSSVFCPHCQKAKKR</sequence>
<comment type="function">
    <text evidence="15">Involved in base excision repair of DNA damaged by oxidation or by mutagenic agents. Acts as DNA glycosylase that recognizes and removes damaged bases. Has a preference for oxidized purines, such as 7,8-dihydro-8-oxoguanine (8-oxoG). Has AP (apurinic/apyrimidinic) lyase activity and introduces nicks in the DNA strand. Cleaves the DNA backbone by beta-delta elimination to generate a single-strand break at the site of the removed base with both 3'- and 5'-phosphates.</text>
</comment>
<feature type="active site" description="Proton donor" evidence="15">
    <location>
        <position position="3"/>
    </location>
</feature>
<feature type="binding site" evidence="15">
    <location>
        <position position="111"/>
    </location>
    <ligand>
        <name>DNA</name>
        <dbReference type="ChEBI" id="CHEBI:16991"/>
    </ligand>
</feature>
<dbReference type="SUPFAM" id="SSF46946">
    <property type="entry name" value="S13-like H2TH domain"/>
    <property type="match status" value="1"/>
</dbReference>
<evidence type="ECO:0000259" key="17">
    <source>
        <dbReference type="PROSITE" id="PS51068"/>
    </source>
</evidence>
<proteinExistence type="inferred from homology"/>
<gene>
    <name evidence="15" type="primary">mutM</name>
    <name evidence="15" type="synonym">fpg</name>
    <name evidence="18" type="ORF">HMPREF3293_00438</name>
</gene>
<dbReference type="GO" id="GO:0034039">
    <property type="term" value="F:8-oxo-7,8-dihydroguanine DNA N-glycosylase activity"/>
    <property type="evidence" value="ECO:0007669"/>
    <property type="project" value="TreeGrafter"/>
</dbReference>
<evidence type="ECO:0000256" key="11">
    <source>
        <dbReference type="ARBA" id="ARBA00023239"/>
    </source>
</evidence>
<dbReference type="InterPro" id="IPR035937">
    <property type="entry name" value="FPG_N"/>
</dbReference>
<dbReference type="Proteomes" id="UP000070366">
    <property type="component" value="Unassembled WGS sequence"/>
</dbReference>
<evidence type="ECO:0000256" key="9">
    <source>
        <dbReference type="ARBA" id="ARBA00023125"/>
    </source>
</evidence>
<evidence type="ECO:0000256" key="12">
    <source>
        <dbReference type="ARBA" id="ARBA00023268"/>
    </source>
</evidence>
<keyword evidence="9 15" id="KW-0238">DNA-binding</keyword>
<dbReference type="AlphaFoldDB" id="A0A136Q7U6"/>
<evidence type="ECO:0000256" key="10">
    <source>
        <dbReference type="ARBA" id="ARBA00023204"/>
    </source>
</evidence>
<evidence type="ECO:0000256" key="15">
    <source>
        <dbReference type="HAMAP-Rule" id="MF_00103"/>
    </source>
</evidence>
<dbReference type="InterPro" id="IPR020629">
    <property type="entry name" value="FPG_Glyclase"/>
</dbReference>
<comment type="cofactor">
    <cofactor evidence="15">
        <name>Zn(2+)</name>
        <dbReference type="ChEBI" id="CHEBI:29105"/>
    </cofactor>
    <text evidence="15">Binds 1 zinc ion per subunit.</text>
</comment>
<evidence type="ECO:0000256" key="7">
    <source>
        <dbReference type="ARBA" id="ARBA00022801"/>
    </source>
</evidence>
<organism evidence="18 19">
    <name type="scientific">Christensenella minuta</name>
    <dbReference type="NCBI Taxonomy" id="626937"/>
    <lineage>
        <taxon>Bacteria</taxon>
        <taxon>Bacillati</taxon>
        <taxon>Bacillota</taxon>
        <taxon>Clostridia</taxon>
        <taxon>Christensenellales</taxon>
        <taxon>Christensenellaceae</taxon>
        <taxon>Christensenella</taxon>
    </lineage>
</organism>
<feature type="binding site" evidence="15">
    <location>
        <position position="154"/>
    </location>
    <ligand>
        <name>DNA</name>
        <dbReference type="ChEBI" id="CHEBI:16991"/>
    </ligand>
</feature>
<dbReference type="EC" id="3.2.2.23" evidence="15"/>
<dbReference type="InterPro" id="IPR010663">
    <property type="entry name" value="Znf_FPG/IleRS"/>
</dbReference>
<dbReference type="STRING" id="626937.HMPREF3293_00438"/>
<dbReference type="InterPro" id="IPR000214">
    <property type="entry name" value="Znf_DNA_glyclase/AP_lyase"/>
</dbReference>
<keyword evidence="10 15" id="KW-0234">DNA repair</keyword>
<evidence type="ECO:0000256" key="13">
    <source>
        <dbReference type="ARBA" id="ARBA00023295"/>
    </source>
</evidence>
<evidence type="ECO:0000256" key="3">
    <source>
        <dbReference type="ARBA" id="ARBA00011245"/>
    </source>
</evidence>
<comment type="catalytic activity">
    <reaction evidence="1 15">
        <text>Hydrolysis of DNA containing ring-opened 7-methylguanine residues, releasing 2,6-diamino-4-hydroxy-5-(N-methyl)formamidopyrimidine.</text>
        <dbReference type="EC" id="3.2.2.23"/>
    </reaction>
</comment>
<comment type="caution">
    <text evidence="18">The sequence shown here is derived from an EMBL/GenBank/DDBJ whole genome shotgun (WGS) entry which is preliminary data.</text>
</comment>
<dbReference type="InterPro" id="IPR015886">
    <property type="entry name" value="H2TH_FPG"/>
</dbReference>
<dbReference type="GO" id="GO:0003684">
    <property type="term" value="F:damaged DNA binding"/>
    <property type="evidence" value="ECO:0007669"/>
    <property type="project" value="InterPro"/>
</dbReference>
<dbReference type="CDD" id="cd08966">
    <property type="entry name" value="EcFpg-like_N"/>
    <property type="match status" value="1"/>
</dbReference>
<dbReference type="HAMAP" id="MF_00103">
    <property type="entry name" value="Fapy_DNA_glycosyl"/>
    <property type="match status" value="1"/>
</dbReference>
<dbReference type="SMART" id="SM01232">
    <property type="entry name" value="H2TH"/>
    <property type="match status" value="1"/>
</dbReference>
<comment type="similarity">
    <text evidence="2 15">Belongs to the FPG family.</text>
</comment>
<dbReference type="EC" id="4.2.99.18" evidence="15"/>
<dbReference type="PATRIC" id="fig|626937.4.peg.429"/>
<dbReference type="Pfam" id="PF01149">
    <property type="entry name" value="Fapy_DNA_glyco"/>
    <property type="match status" value="1"/>
</dbReference>
<evidence type="ECO:0000256" key="6">
    <source>
        <dbReference type="ARBA" id="ARBA00022771"/>
    </source>
</evidence>
<dbReference type="Pfam" id="PF06831">
    <property type="entry name" value="H2TH"/>
    <property type="match status" value="1"/>
</dbReference>
<dbReference type="Gene3D" id="1.10.8.50">
    <property type="match status" value="1"/>
</dbReference>
<dbReference type="InterPro" id="IPR012319">
    <property type="entry name" value="FPG_cat"/>
</dbReference>
<evidence type="ECO:0000313" key="18">
    <source>
        <dbReference type="EMBL" id="KXK66747.1"/>
    </source>
</evidence>
<keyword evidence="7 15" id="KW-0378">Hydrolase</keyword>
<feature type="domain" description="Formamidopyrimidine-DNA glycosylase catalytic" evidence="17">
    <location>
        <begin position="2"/>
        <end position="114"/>
    </location>
</feature>
<dbReference type="SMART" id="SM00898">
    <property type="entry name" value="Fapy_DNA_glyco"/>
    <property type="match status" value="1"/>
</dbReference>
<dbReference type="GO" id="GO:0008270">
    <property type="term" value="F:zinc ion binding"/>
    <property type="evidence" value="ECO:0007669"/>
    <property type="project" value="UniProtKB-UniRule"/>
</dbReference>
<dbReference type="GO" id="GO:0140078">
    <property type="term" value="F:class I DNA-(apurinic or apyrimidinic site) endonuclease activity"/>
    <property type="evidence" value="ECO:0007669"/>
    <property type="project" value="UniProtKB-EC"/>
</dbReference>
<feature type="active site" description="Proton donor; for beta-elimination activity" evidence="15">
    <location>
        <position position="59"/>
    </location>
</feature>
<dbReference type="InterPro" id="IPR015887">
    <property type="entry name" value="DNA_glyclase_Znf_dom_DNA_BS"/>
</dbReference>
<dbReference type="RefSeq" id="WP_066523433.1">
    <property type="nucleotide sequence ID" value="NZ_CABMOF010000018.1"/>
</dbReference>
<dbReference type="SUPFAM" id="SSF81624">
    <property type="entry name" value="N-terminal domain of MutM-like DNA repair proteins"/>
    <property type="match status" value="1"/>
</dbReference>
<reference evidence="18 19" key="1">
    <citation type="submission" date="2016-02" db="EMBL/GenBank/DDBJ databases">
        <authorList>
            <person name="Wen L."/>
            <person name="He K."/>
            <person name="Yang H."/>
        </authorList>
    </citation>
    <scope>NUCLEOTIDE SEQUENCE [LARGE SCALE GENOMIC DNA]</scope>
    <source>
        <strain evidence="18 19">DSM 22607</strain>
    </source>
</reference>
<keyword evidence="12 15" id="KW-0511">Multifunctional enzyme</keyword>
<evidence type="ECO:0000256" key="2">
    <source>
        <dbReference type="ARBA" id="ARBA00009409"/>
    </source>
</evidence>
<evidence type="ECO:0000259" key="16">
    <source>
        <dbReference type="PROSITE" id="PS51066"/>
    </source>
</evidence>
<feature type="active site" description="Proton donor; for delta-elimination activity" evidence="15">
    <location>
        <position position="263"/>
    </location>
</feature>
<keyword evidence="11 15" id="KW-0456">Lyase</keyword>
<dbReference type="NCBIfam" id="TIGR00577">
    <property type="entry name" value="fpg"/>
    <property type="match status" value="1"/>
</dbReference>
<keyword evidence="4 15" id="KW-0479">Metal-binding</keyword>